<dbReference type="InterPro" id="IPR027612">
    <property type="entry name" value="Put_MTase_LIC12133"/>
</dbReference>
<dbReference type="GO" id="GO:0008168">
    <property type="term" value="F:methyltransferase activity"/>
    <property type="evidence" value="ECO:0007669"/>
    <property type="project" value="UniProtKB-KW"/>
</dbReference>
<keyword evidence="2" id="KW-1185">Reference proteome</keyword>
<dbReference type="NCBIfam" id="TIGR04325">
    <property type="entry name" value="MTase_LIC12133"/>
    <property type="match status" value="1"/>
</dbReference>
<keyword evidence="1" id="KW-0808">Transferase</keyword>
<accession>A0ABU1RP19</accession>
<dbReference type="RefSeq" id="WP_310090408.1">
    <property type="nucleotide sequence ID" value="NZ_JAVDTT010000001.1"/>
</dbReference>
<dbReference type="GO" id="GO:0032259">
    <property type="term" value="P:methylation"/>
    <property type="evidence" value="ECO:0007669"/>
    <property type="project" value="UniProtKB-KW"/>
</dbReference>
<dbReference type="Proteomes" id="UP001254759">
    <property type="component" value="Unassembled WGS sequence"/>
</dbReference>
<dbReference type="EMBL" id="JAVDTT010000001">
    <property type="protein sequence ID" value="MDR6840519.1"/>
    <property type="molecule type" value="Genomic_DNA"/>
</dbReference>
<sequence length="277" mass="31549">MGLIDTGERIARHAWRIPVVGRILAMDYARSFARMPPNKFRGVFPGFAEAERSIPQGRRIGYDHDALSGMYRNRMERACQSDYAVLFWLQRIVDADTVLFDFGGHVGVSFYGWEQYLGHPPAGYPPGLRWRVCDVPAIIEEGAKLAEERGATGLDFTSDIADGRDCNVLLVAGSLQYVDLDMPQLLEKMGNRPQHVLVNKMPLYDGETFVTVQSTGRAFHPYRISNRDEFVASMTGLGYRVVDHWSNREQYCRIPFTRGRDIDAYSGYYFVRDDSVR</sequence>
<reference evidence="1 2" key="1">
    <citation type="submission" date="2023-07" db="EMBL/GenBank/DDBJ databases">
        <title>Sorghum-associated microbial communities from plants grown in Nebraska, USA.</title>
        <authorList>
            <person name="Schachtman D."/>
        </authorList>
    </citation>
    <scope>NUCLEOTIDE SEQUENCE [LARGE SCALE GENOMIC DNA]</scope>
    <source>
        <strain evidence="1 2">BE107</strain>
    </source>
</reference>
<protein>
    <submittedName>
        <fullName evidence="1">Methyltransferase (TIGR04325 family)</fullName>
    </submittedName>
</protein>
<evidence type="ECO:0000313" key="2">
    <source>
        <dbReference type="Proteomes" id="UP001254759"/>
    </source>
</evidence>
<name>A0ABU1RP19_9GAMM</name>
<comment type="caution">
    <text evidence="1">The sequence shown here is derived from an EMBL/GenBank/DDBJ whole genome shotgun (WGS) entry which is preliminary data.</text>
</comment>
<keyword evidence="1" id="KW-0489">Methyltransferase</keyword>
<proteinExistence type="predicted"/>
<organism evidence="1 2">
    <name type="scientific">Pseudoxanthomonas sacheonensis</name>
    <dbReference type="NCBI Taxonomy" id="443615"/>
    <lineage>
        <taxon>Bacteria</taxon>
        <taxon>Pseudomonadati</taxon>
        <taxon>Pseudomonadota</taxon>
        <taxon>Gammaproteobacteria</taxon>
        <taxon>Lysobacterales</taxon>
        <taxon>Lysobacteraceae</taxon>
        <taxon>Pseudoxanthomonas</taxon>
    </lineage>
</organism>
<gene>
    <name evidence="1" type="ORF">J2W94_000783</name>
</gene>
<evidence type="ECO:0000313" key="1">
    <source>
        <dbReference type="EMBL" id="MDR6840519.1"/>
    </source>
</evidence>